<keyword evidence="9 10" id="KW-0998">Cell outer membrane</keyword>
<evidence type="ECO:0000256" key="11">
    <source>
        <dbReference type="RuleBase" id="RU003357"/>
    </source>
</evidence>
<keyword evidence="5" id="KW-0732">Signal</keyword>
<dbReference type="InterPro" id="IPR037066">
    <property type="entry name" value="Plug_dom_sf"/>
</dbReference>
<dbReference type="PANTHER" id="PTHR30069:SF53">
    <property type="entry name" value="COLICIN I RECEPTOR-RELATED"/>
    <property type="match status" value="1"/>
</dbReference>
<dbReference type="Pfam" id="PF07715">
    <property type="entry name" value="Plug"/>
    <property type="match status" value="1"/>
</dbReference>
<evidence type="ECO:0000259" key="13">
    <source>
        <dbReference type="Pfam" id="PF07715"/>
    </source>
</evidence>
<dbReference type="CDD" id="cd01347">
    <property type="entry name" value="ligand_gated_channel"/>
    <property type="match status" value="1"/>
</dbReference>
<evidence type="ECO:0000256" key="7">
    <source>
        <dbReference type="ARBA" id="ARBA00023077"/>
    </source>
</evidence>
<dbReference type="GO" id="GO:0009279">
    <property type="term" value="C:cell outer membrane"/>
    <property type="evidence" value="ECO:0007669"/>
    <property type="project" value="UniProtKB-SubCell"/>
</dbReference>
<keyword evidence="2 10" id="KW-0813">Transport</keyword>
<proteinExistence type="inferred from homology"/>
<evidence type="ECO:0000256" key="9">
    <source>
        <dbReference type="ARBA" id="ARBA00023237"/>
    </source>
</evidence>
<dbReference type="InterPro" id="IPR000531">
    <property type="entry name" value="Beta-barrel_TonB"/>
</dbReference>
<evidence type="ECO:0000256" key="5">
    <source>
        <dbReference type="ARBA" id="ARBA00022729"/>
    </source>
</evidence>
<sequence length="629" mass="67888">MFQDLPTPPVDPDRIVIADYVVPNERAIVVAASRDPVLTRATSDAVTILSTNEVDRLGEARLTPLLRLAPSTALAETGPAGTQAQLRIRGAEANHTLLFIDGIKANDPAAGNEARFELLDAALGDRLEILRGPQSALWGAEAIGGVVTVSSQDPAYLGSRWHVFGEAGSNDSFRTGGSLGTETGAVRLRGAVGHSQTGGIDSFGADGERDGYRQTNARLAALIDLGGDLSLAASGFVLEGRSEFDGFDPDSFLRADTLDTTENRLGAGRLEIRHEGPLELSVAGGLLASQNVNLLDEAELNRTNAERLNLSAEASRNFSVGDTDHRFTVALDYERDDFAADDVAFGGFTRQQRDRDLTALVAEWRMTSPGLSMDAAIRHDMFGDFADATSVSAGIRIPVTSGFSLAASYGEGIAQPSFYDLYGFFPGSFVGNPDLTPEKSRGFDLGLRFDSGDLQASLTWFDQRLDREIVDVFDSETFTSTTANGDGESRRQGLEAEVTYKLPFDAILGINYSYLDATNPAAPDGTRLSETRRPEHRAALYVTGRSGSFTYGASAAYVGARFDTDFDLFPAERVRLDPYLLASARIAYAVTERAEIWLRGDNLFDTRYQDVVGYARPGRGIYVGIALHR</sequence>
<dbReference type="InterPro" id="IPR036942">
    <property type="entry name" value="Beta-barrel_TonB_sf"/>
</dbReference>
<keyword evidence="4 10" id="KW-0812">Transmembrane</keyword>
<gene>
    <name evidence="14" type="ORF">NDO55_02875</name>
</gene>
<evidence type="ECO:0000259" key="12">
    <source>
        <dbReference type="Pfam" id="PF00593"/>
    </source>
</evidence>
<dbReference type="PROSITE" id="PS52016">
    <property type="entry name" value="TONB_DEPENDENT_REC_3"/>
    <property type="match status" value="1"/>
</dbReference>
<keyword evidence="15" id="KW-1185">Reference proteome</keyword>
<keyword evidence="14" id="KW-0675">Receptor</keyword>
<dbReference type="AlphaFoldDB" id="A0A9X2EG53"/>
<name>A0A9X2EG53_9SPHN</name>
<dbReference type="SUPFAM" id="SSF56935">
    <property type="entry name" value="Porins"/>
    <property type="match status" value="1"/>
</dbReference>
<keyword evidence="6" id="KW-0406">Ion transport</keyword>
<evidence type="ECO:0000256" key="2">
    <source>
        <dbReference type="ARBA" id="ARBA00022448"/>
    </source>
</evidence>
<dbReference type="Pfam" id="PF00593">
    <property type="entry name" value="TonB_dep_Rec_b-barrel"/>
    <property type="match status" value="1"/>
</dbReference>
<comment type="similarity">
    <text evidence="10 11">Belongs to the TonB-dependent receptor family.</text>
</comment>
<feature type="domain" description="TonB-dependent receptor plug" evidence="13">
    <location>
        <begin position="40"/>
        <end position="146"/>
    </location>
</feature>
<keyword evidence="3 10" id="KW-1134">Transmembrane beta strand</keyword>
<evidence type="ECO:0000313" key="14">
    <source>
        <dbReference type="EMBL" id="MCM8556761.1"/>
    </source>
</evidence>
<evidence type="ECO:0000256" key="4">
    <source>
        <dbReference type="ARBA" id="ARBA00022692"/>
    </source>
</evidence>
<evidence type="ECO:0000256" key="1">
    <source>
        <dbReference type="ARBA" id="ARBA00004571"/>
    </source>
</evidence>
<evidence type="ECO:0000256" key="6">
    <source>
        <dbReference type="ARBA" id="ARBA00023065"/>
    </source>
</evidence>
<dbReference type="Gene3D" id="2.40.170.20">
    <property type="entry name" value="TonB-dependent receptor, beta-barrel domain"/>
    <property type="match status" value="1"/>
</dbReference>
<dbReference type="GO" id="GO:0006811">
    <property type="term" value="P:monoatomic ion transport"/>
    <property type="evidence" value="ECO:0007669"/>
    <property type="project" value="UniProtKB-KW"/>
</dbReference>
<dbReference type="GO" id="GO:0015889">
    <property type="term" value="P:cobalamin transport"/>
    <property type="evidence" value="ECO:0007669"/>
    <property type="project" value="TreeGrafter"/>
</dbReference>
<dbReference type="RefSeq" id="WP_252112234.1">
    <property type="nucleotide sequence ID" value="NZ_JAMSHT010000001.1"/>
</dbReference>
<keyword evidence="8 10" id="KW-0472">Membrane</keyword>
<dbReference type="InterPro" id="IPR039426">
    <property type="entry name" value="TonB-dep_rcpt-like"/>
</dbReference>
<evidence type="ECO:0000313" key="15">
    <source>
        <dbReference type="Proteomes" id="UP001155128"/>
    </source>
</evidence>
<evidence type="ECO:0000256" key="3">
    <source>
        <dbReference type="ARBA" id="ARBA00022452"/>
    </source>
</evidence>
<evidence type="ECO:0000256" key="10">
    <source>
        <dbReference type="PROSITE-ProRule" id="PRU01360"/>
    </source>
</evidence>
<accession>A0A9X2EG53</accession>
<dbReference type="Proteomes" id="UP001155128">
    <property type="component" value="Unassembled WGS sequence"/>
</dbReference>
<comment type="subcellular location">
    <subcellularLocation>
        <location evidence="1 10">Cell outer membrane</location>
        <topology evidence="1 10">Multi-pass membrane protein</topology>
    </subcellularLocation>
</comment>
<organism evidence="14 15">
    <name type="scientific">Sphingomicrobium sediminis</name>
    <dbReference type="NCBI Taxonomy" id="2950949"/>
    <lineage>
        <taxon>Bacteria</taxon>
        <taxon>Pseudomonadati</taxon>
        <taxon>Pseudomonadota</taxon>
        <taxon>Alphaproteobacteria</taxon>
        <taxon>Sphingomonadales</taxon>
        <taxon>Sphingomonadaceae</taxon>
        <taxon>Sphingomicrobium</taxon>
    </lineage>
</organism>
<protein>
    <submittedName>
        <fullName evidence="14">TonB-dependent receptor</fullName>
    </submittedName>
</protein>
<dbReference type="PANTHER" id="PTHR30069">
    <property type="entry name" value="TONB-DEPENDENT OUTER MEMBRANE RECEPTOR"/>
    <property type="match status" value="1"/>
</dbReference>
<comment type="caution">
    <text evidence="14">The sequence shown here is derived from an EMBL/GenBank/DDBJ whole genome shotgun (WGS) entry which is preliminary data.</text>
</comment>
<dbReference type="InterPro" id="IPR012910">
    <property type="entry name" value="Plug_dom"/>
</dbReference>
<reference evidence="14" key="1">
    <citation type="submission" date="2022-06" db="EMBL/GenBank/DDBJ databases">
        <title>Sphingomicrobium sedimins sp. nov., a marine bacterium isolated from tidal flat.</title>
        <authorList>
            <person name="Kim C.-H."/>
            <person name="Yoo Y."/>
            <person name="Kim J.-J."/>
        </authorList>
    </citation>
    <scope>NUCLEOTIDE SEQUENCE</scope>
    <source>
        <strain evidence="14">GRR-S6-50</strain>
    </source>
</reference>
<keyword evidence="7 11" id="KW-0798">TonB box</keyword>
<feature type="domain" description="TonB-dependent receptor-like beta-barrel" evidence="12">
    <location>
        <begin position="171"/>
        <end position="603"/>
    </location>
</feature>
<evidence type="ECO:0000256" key="8">
    <source>
        <dbReference type="ARBA" id="ARBA00023136"/>
    </source>
</evidence>
<dbReference type="Gene3D" id="2.170.130.10">
    <property type="entry name" value="TonB-dependent receptor, plug domain"/>
    <property type="match status" value="1"/>
</dbReference>
<dbReference type="EMBL" id="JAMSHT010000001">
    <property type="protein sequence ID" value="MCM8556761.1"/>
    <property type="molecule type" value="Genomic_DNA"/>
</dbReference>